<proteinExistence type="predicted"/>
<keyword evidence="2" id="KW-1185">Reference proteome</keyword>
<name>A0AAD5T9L6_9FUNG</name>
<accession>A0AAD5T9L6</accession>
<reference evidence="1" key="1">
    <citation type="submission" date="2020-05" db="EMBL/GenBank/DDBJ databases">
        <title>Phylogenomic resolution of chytrid fungi.</title>
        <authorList>
            <person name="Stajich J.E."/>
            <person name="Amses K."/>
            <person name="Simmons R."/>
            <person name="Seto K."/>
            <person name="Myers J."/>
            <person name="Bonds A."/>
            <person name="Quandt C.A."/>
            <person name="Barry K."/>
            <person name="Liu P."/>
            <person name="Grigoriev I."/>
            <person name="Longcore J.E."/>
            <person name="James T.Y."/>
        </authorList>
    </citation>
    <scope>NUCLEOTIDE SEQUENCE</scope>
    <source>
        <strain evidence="1">JEL0513</strain>
    </source>
</reference>
<organism evidence="1 2">
    <name type="scientific">Physocladia obscura</name>
    <dbReference type="NCBI Taxonomy" id="109957"/>
    <lineage>
        <taxon>Eukaryota</taxon>
        <taxon>Fungi</taxon>
        <taxon>Fungi incertae sedis</taxon>
        <taxon>Chytridiomycota</taxon>
        <taxon>Chytridiomycota incertae sedis</taxon>
        <taxon>Chytridiomycetes</taxon>
        <taxon>Chytridiales</taxon>
        <taxon>Chytriomycetaceae</taxon>
        <taxon>Physocladia</taxon>
    </lineage>
</organism>
<evidence type="ECO:0000313" key="1">
    <source>
        <dbReference type="EMBL" id="KAJ3140059.1"/>
    </source>
</evidence>
<gene>
    <name evidence="1" type="ORF">HK100_010802</name>
</gene>
<dbReference type="Proteomes" id="UP001211907">
    <property type="component" value="Unassembled WGS sequence"/>
</dbReference>
<dbReference type="EMBL" id="JADGJH010000061">
    <property type="protein sequence ID" value="KAJ3140059.1"/>
    <property type="molecule type" value="Genomic_DNA"/>
</dbReference>
<dbReference type="AlphaFoldDB" id="A0AAD5T9L6"/>
<protein>
    <submittedName>
        <fullName evidence="1">Uncharacterized protein</fullName>
    </submittedName>
</protein>
<comment type="caution">
    <text evidence="1">The sequence shown here is derived from an EMBL/GenBank/DDBJ whole genome shotgun (WGS) entry which is preliminary data.</text>
</comment>
<evidence type="ECO:0000313" key="2">
    <source>
        <dbReference type="Proteomes" id="UP001211907"/>
    </source>
</evidence>
<sequence length="298" mass="33444">MFDVATLDKVVAQVVFVDDWLTTLEELKNEIPLGVFSGTAILVLFASRIVEKFILREMFELAVVKEVDGNEVSCFATVGIVEVVMKLADSWEVRDGGERLLVKSVDGMLFVDSTVLDLSLDLTELCKLLADAIFVNNKLAMLEELENELLLDVVFGTAIFAAFETLPVEKLTLLEIVEVVAVKELDDSTFKLFKDVKKVTGFVKLDVLEVTVKLVDKLLFVIATILEIMLDVVALDTVVNQVVFVDDWLPKFEERENEMPLEVFLRTAMLVLFASLIAEELILREIFVVVAVEDVEVY</sequence>